<name>A0A1H3GZ14_9RHOB</name>
<proteinExistence type="predicted"/>
<protein>
    <recommendedName>
        <fullName evidence="3">Phage gp6-like head-tail connector protein</fullName>
    </recommendedName>
</protein>
<evidence type="ECO:0008006" key="3">
    <source>
        <dbReference type="Google" id="ProtNLM"/>
    </source>
</evidence>
<sequence>MILLEETQVEDAGLPIADLRQHLRLGTGFAEDSLQDPVLGSFLRAAMAAIEGRVGKALLSRRFVLRLSAWRDHHAQPLPVAPVTRIESVTLIDADGATVSVVPAERWRLEEDAYAPVLKARGASLPSVPSHGRAEIRFDSGYGDRFDAIPADLRQAVLLLAAHYYEYRDETALGQGCMPFGVTSLIARYAPIRLGFSA</sequence>
<dbReference type="STRING" id="321339.SAMN05444340_103127"/>
<dbReference type="RefSeq" id="WP_089880755.1">
    <property type="nucleotide sequence ID" value="NZ_FNPF01000003.1"/>
</dbReference>
<organism evidence="1 2">
    <name type="scientific">Citreimonas salinaria</name>
    <dbReference type="NCBI Taxonomy" id="321339"/>
    <lineage>
        <taxon>Bacteria</taxon>
        <taxon>Pseudomonadati</taxon>
        <taxon>Pseudomonadota</taxon>
        <taxon>Alphaproteobacteria</taxon>
        <taxon>Rhodobacterales</taxon>
        <taxon>Roseobacteraceae</taxon>
        <taxon>Citreimonas</taxon>
    </lineage>
</organism>
<dbReference type="EMBL" id="FNPF01000003">
    <property type="protein sequence ID" value="SDY08481.1"/>
    <property type="molecule type" value="Genomic_DNA"/>
</dbReference>
<reference evidence="1 2" key="1">
    <citation type="submission" date="2016-10" db="EMBL/GenBank/DDBJ databases">
        <authorList>
            <person name="de Groot N.N."/>
        </authorList>
    </citation>
    <scope>NUCLEOTIDE SEQUENCE [LARGE SCALE GENOMIC DNA]</scope>
    <source>
        <strain evidence="1 2">DSM 26880</strain>
    </source>
</reference>
<dbReference type="InterPro" id="IPR006450">
    <property type="entry name" value="Phage_HK97_gp6-like"/>
</dbReference>
<dbReference type="AlphaFoldDB" id="A0A1H3GZ14"/>
<keyword evidence="2" id="KW-1185">Reference proteome</keyword>
<dbReference type="OrthoDB" id="8478788at2"/>
<dbReference type="NCBIfam" id="TIGR01560">
    <property type="entry name" value="put_DNA_pack"/>
    <property type="match status" value="1"/>
</dbReference>
<evidence type="ECO:0000313" key="2">
    <source>
        <dbReference type="Proteomes" id="UP000199286"/>
    </source>
</evidence>
<gene>
    <name evidence="1" type="ORF">SAMN05444340_103127</name>
</gene>
<dbReference type="InterPro" id="IPR011738">
    <property type="entry name" value="Phage_CHP"/>
</dbReference>
<dbReference type="Gene3D" id="1.10.3230.30">
    <property type="entry name" value="Phage gp6-like head-tail connector protein"/>
    <property type="match status" value="1"/>
</dbReference>
<evidence type="ECO:0000313" key="1">
    <source>
        <dbReference type="EMBL" id="SDY08481.1"/>
    </source>
</evidence>
<dbReference type="Proteomes" id="UP000199286">
    <property type="component" value="Unassembled WGS sequence"/>
</dbReference>
<accession>A0A1H3GZ14</accession>
<dbReference type="CDD" id="cd08054">
    <property type="entry name" value="gp6"/>
    <property type="match status" value="1"/>
</dbReference>
<dbReference type="NCBIfam" id="TIGR02215">
    <property type="entry name" value="phage_chp_gp8"/>
    <property type="match status" value="1"/>
</dbReference>